<dbReference type="InterPro" id="IPR029016">
    <property type="entry name" value="GAF-like_dom_sf"/>
</dbReference>
<dbReference type="SUPFAM" id="SSF52172">
    <property type="entry name" value="CheY-like"/>
    <property type="match status" value="2"/>
</dbReference>
<dbReference type="PROSITE" id="PS50883">
    <property type="entry name" value="EAL"/>
    <property type="match status" value="1"/>
</dbReference>
<dbReference type="GO" id="GO:0000160">
    <property type="term" value="P:phosphorelay signal transduction system"/>
    <property type="evidence" value="ECO:0007669"/>
    <property type="project" value="InterPro"/>
</dbReference>
<dbReference type="PROSITE" id="PS50887">
    <property type="entry name" value="GGDEF"/>
    <property type="match status" value="1"/>
</dbReference>
<dbReference type="Gene3D" id="3.30.450.40">
    <property type="match status" value="1"/>
</dbReference>
<feature type="domain" description="Response regulatory" evidence="4">
    <location>
        <begin position="5"/>
        <end position="120"/>
    </location>
</feature>
<gene>
    <name evidence="7" type="ORF">GM668_07385</name>
</gene>
<feature type="domain" description="GGDEF" evidence="6">
    <location>
        <begin position="335"/>
        <end position="468"/>
    </location>
</feature>
<feature type="domain" description="EAL" evidence="5">
    <location>
        <begin position="475"/>
        <end position="729"/>
    </location>
</feature>
<dbReference type="EMBL" id="WNLA01000003">
    <property type="protein sequence ID" value="MTW01909.1"/>
    <property type="molecule type" value="Genomic_DNA"/>
</dbReference>
<evidence type="ECO:0000256" key="3">
    <source>
        <dbReference type="PROSITE-ProRule" id="PRU00169"/>
    </source>
</evidence>
<dbReference type="SMART" id="SM00267">
    <property type="entry name" value="GGDEF"/>
    <property type="match status" value="1"/>
</dbReference>
<dbReference type="Gene3D" id="3.20.20.450">
    <property type="entry name" value="EAL domain"/>
    <property type="match status" value="1"/>
</dbReference>
<dbReference type="InterPro" id="IPR003018">
    <property type="entry name" value="GAF"/>
</dbReference>
<comment type="caution">
    <text evidence="7">The sequence shown here is derived from an EMBL/GenBank/DDBJ whole genome shotgun (WGS) entry which is preliminary data.</text>
</comment>
<dbReference type="PANTHER" id="PTHR44757:SF2">
    <property type="entry name" value="BIOFILM ARCHITECTURE MAINTENANCE PROTEIN MBAA"/>
    <property type="match status" value="1"/>
</dbReference>
<protein>
    <submittedName>
        <fullName evidence="7">EAL domain-containing protein</fullName>
    </submittedName>
</protein>
<dbReference type="Gene3D" id="3.40.50.2300">
    <property type="match status" value="2"/>
</dbReference>
<dbReference type="OrthoDB" id="9813903at2"/>
<dbReference type="PROSITE" id="PS50110">
    <property type="entry name" value="RESPONSE_REGULATORY"/>
    <property type="match status" value="2"/>
</dbReference>
<keyword evidence="8" id="KW-1185">Reference proteome</keyword>
<reference evidence="7 8" key="1">
    <citation type="submission" date="2019-11" db="EMBL/GenBank/DDBJ databases">
        <title>Type strains purchased from KCTC, JCM and DSMZ.</title>
        <authorList>
            <person name="Lu H."/>
        </authorList>
    </citation>
    <scope>NUCLEOTIDE SEQUENCE [LARGE SCALE GENOMIC DNA]</scope>
    <source>
        <strain evidence="7 8">KCTC 42409</strain>
    </source>
</reference>
<dbReference type="FunFam" id="3.20.20.450:FF:000001">
    <property type="entry name" value="Cyclic di-GMP phosphodiesterase yahA"/>
    <property type="match status" value="1"/>
</dbReference>
<dbReference type="SUPFAM" id="SSF141868">
    <property type="entry name" value="EAL domain-like"/>
    <property type="match status" value="1"/>
</dbReference>
<keyword evidence="3" id="KW-0597">Phosphoprotein</keyword>
<dbReference type="Pfam" id="PF00072">
    <property type="entry name" value="Response_reg"/>
    <property type="match status" value="2"/>
</dbReference>
<dbReference type="PANTHER" id="PTHR44757">
    <property type="entry name" value="DIGUANYLATE CYCLASE DGCP"/>
    <property type="match status" value="1"/>
</dbReference>
<sequence>MLPGPILIVDDEPSNLAVLKQILGDTYTLVFARNGADGLAAARKHRPTLVLLDVQMPGMDGYSVCRSLKNDPLTENTPVIFVSSMGEVGDEAAGFACGAVDYLTKPVSPAIVHARVRTHLSLVRAAALELEQAKTARLSRIHAVLSGTNSAIVRIRQPQPLLQEACRIAVAHGGFGLAWIGMAGADGQISIAATEGADAGQADLQQSAAEVIRHILKSGATVVCNDVRSGGAFPHSCADALARGFESMVGLPLHSPRGVIGAMLLYAQAAGSFDEEEMKLLGELAGDIVFAQDAIANEQRANYLSYYDALTGLPNMGLFLDRLEQIEQNAFHSGGGAFVIVLNLERFKQVNDTVGRHGGDEVLRVIAARLGADLGRQCTVARVGADNFAVAGERGIDENVNTLCATLLKVVNEPITVHGTTVQLAARLGVSVYPADASDSESLFKNAEAALKQTKAVLARFQYYSQELNERLAQKAELERLLKEAVDMGQFTMFYQPKVDLRTGQIGGAEALIRWQHPVMGTVSPDRFIPLAEETGMVVPIGDWVIQAVCAQQAQWQREGQRIVPIAVNLSALQFRESNVLQTISGALEQHGLDPRWLEVELTESLVMHDPEAAQQTMRQFGELGLRISLDDFGTGYSSLAYLKRFPFHYVKIDRAFVTELTNNPDDAAIATAIIAMAHSLRMSVIAEGVETEAQMQFLRSRHCDYLQGFYFSRPVPAEKFNKMVQDGNQLALSSDLSRPPHTLLVIDDDETFQSGMQRTLRGEGYRILCATSAVQAMELLALHPVQVIVFNQLGKGFDRKSALSAAARMYPDTMRIVLSGQGELHAVLEAVNRGEIYRFLTQPWDEDILKLTIREAFQRYKPVEAS</sequence>
<dbReference type="InterPro" id="IPR001633">
    <property type="entry name" value="EAL_dom"/>
</dbReference>
<keyword evidence="1" id="KW-0808">Transferase</keyword>
<evidence type="ECO:0000256" key="2">
    <source>
        <dbReference type="ARBA" id="ARBA00022777"/>
    </source>
</evidence>
<evidence type="ECO:0000313" key="7">
    <source>
        <dbReference type="EMBL" id="MTW01909.1"/>
    </source>
</evidence>
<dbReference type="RefSeq" id="WP_155438302.1">
    <property type="nucleotide sequence ID" value="NZ_WNLA01000003.1"/>
</dbReference>
<accession>A0A6L6PXK8</accession>
<dbReference type="AlphaFoldDB" id="A0A6L6PXK8"/>
<feature type="modified residue" description="4-aspartylphosphate" evidence="3">
    <location>
        <position position="53"/>
    </location>
</feature>
<dbReference type="Pfam" id="PF13185">
    <property type="entry name" value="GAF_2"/>
    <property type="match status" value="1"/>
</dbReference>
<dbReference type="InterPro" id="IPR000160">
    <property type="entry name" value="GGDEF_dom"/>
</dbReference>
<dbReference type="NCBIfam" id="TIGR00254">
    <property type="entry name" value="GGDEF"/>
    <property type="match status" value="1"/>
</dbReference>
<evidence type="ECO:0000259" key="6">
    <source>
        <dbReference type="PROSITE" id="PS50887"/>
    </source>
</evidence>
<keyword evidence="2" id="KW-0418">Kinase</keyword>
<evidence type="ECO:0000259" key="4">
    <source>
        <dbReference type="PROSITE" id="PS50110"/>
    </source>
</evidence>
<dbReference type="Pfam" id="PF00990">
    <property type="entry name" value="GGDEF"/>
    <property type="match status" value="1"/>
</dbReference>
<dbReference type="SMART" id="SM00052">
    <property type="entry name" value="EAL"/>
    <property type="match status" value="1"/>
</dbReference>
<dbReference type="InterPro" id="IPR035919">
    <property type="entry name" value="EAL_sf"/>
</dbReference>
<name>A0A6L6PXK8_9BURK</name>
<dbReference type="Pfam" id="PF00563">
    <property type="entry name" value="EAL"/>
    <property type="match status" value="1"/>
</dbReference>
<dbReference type="CDD" id="cd01948">
    <property type="entry name" value="EAL"/>
    <property type="match status" value="1"/>
</dbReference>
<dbReference type="InterPro" id="IPR011006">
    <property type="entry name" value="CheY-like_superfamily"/>
</dbReference>
<dbReference type="InterPro" id="IPR001789">
    <property type="entry name" value="Sig_transdc_resp-reg_receiver"/>
</dbReference>
<dbReference type="InterPro" id="IPR043128">
    <property type="entry name" value="Rev_trsase/Diguanyl_cyclase"/>
</dbReference>
<evidence type="ECO:0000313" key="8">
    <source>
        <dbReference type="Proteomes" id="UP000484015"/>
    </source>
</evidence>
<feature type="domain" description="Response regulatory" evidence="4">
    <location>
        <begin position="743"/>
        <end position="858"/>
    </location>
</feature>
<dbReference type="CDD" id="cd01949">
    <property type="entry name" value="GGDEF"/>
    <property type="match status" value="1"/>
</dbReference>
<comment type="caution">
    <text evidence="3">Lacks conserved residue(s) required for the propagation of feature annotation.</text>
</comment>
<dbReference type="InterPro" id="IPR029787">
    <property type="entry name" value="Nucleotide_cyclase"/>
</dbReference>
<dbReference type="InterPro" id="IPR052155">
    <property type="entry name" value="Biofilm_reg_signaling"/>
</dbReference>
<dbReference type="SMART" id="SM00448">
    <property type="entry name" value="REC"/>
    <property type="match status" value="2"/>
</dbReference>
<evidence type="ECO:0000259" key="5">
    <source>
        <dbReference type="PROSITE" id="PS50883"/>
    </source>
</evidence>
<dbReference type="Proteomes" id="UP000484015">
    <property type="component" value="Unassembled WGS sequence"/>
</dbReference>
<dbReference type="Gene3D" id="3.30.70.270">
    <property type="match status" value="1"/>
</dbReference>
<dbReference type="SUPFAM" id="SSF55073">
    <property type="entry name" value="Nucleotide cyclase"/>
    <property type="match status" value="1"/>
</dbReference>
<proteinExistence type="predicted"/>
<evidence type="ECO:0000256" key="1">
    <source>
        <dbReference type="ARBA" id="ARBA00022679"/>
    </source>
</evidence>
<dbReference type="GO" id="GO:0016301">
    <property type="term" value="F:kinase activity"/>
    <property type="evidence" value="ECO:0007669"/>
    <property type="project" value="UniProtKB-KW"/>
</dbReference>
<dbReference type="SUPFAM" id="SSF55781">
    <property type="entry name" value="GAF domain-like"/>
    <property type="match status" value="1"/>
</dbReference>
<organism evidence="7 8">
    <name type="scientific">Pseudoduganella ginsengisoli</name>
    <dbReference type="NCBI Taxonomy" id="1462440"/>
    <lineage>
        <taxon>Bacteria</taxon>
        <taxon>Pseudomonadati</taxon>
        <taxon>Pseudomonadota</taxon>
        <taxon>Betaproteobacteria</taxon>
        <taxon>Burkholderiales</taxon>
        <taxon>Oxalobacteraceae</taxon>
        <taxon>Telluria group</taxon>
        <taxon>Pseudoduganella</taxon>
    </lineage>
</organism>